<dbReference type="RefSeq" id="WP_140038347.1">
    <property type="nucleotide sequence ID" value="NZ_CP041040.1"/>
</dbReference>
<dbReference type="Proteomes" id="UP000316125">
    <property type="component" value="Chromosome"/>
</dbReference>
<organism evidence="2 3">
    <name type="scientific">Microbacterium foliorum</name>
    <dbReference type="NCBI Taxonomy" id="104336"/>
    <lineage>
        <taxon>Bacteria</taxon>
        <taxon>Bacillati</taxon>
        <taxon>Actinomycetota</taxon>
        <taxon>Actinomycetes</taxon>
        <taxon>Micrococcales</taxon>
        <taxon>Microbacteriaceae</taxon>
        <taxon>Microbacterium</taxon>
    </lineage>
</organism>
<dbReference type="EMBL" id="CP041040">
    <property type="protein sequence ID" value="QDE36217.1"/>
    <property type="molecule type" value="Genomic_DNA"/>
</dbReference>
<proteinExistence type="predicted"/>
<evidence type="ECO:0000313" key="2">
    <source>
        <dbReference type="EMBL" id="QDE36217.1"/>
    </source>
</evidence>
<evidence type="ECO:0000313" key="3">
    <source>
        <dbReference type="Proteomes" id="UP000316125"/>
    </source>
</evidence>
<keyword evidence="2" id="KW-0067">ATP-binding</keyword>
<dbReference type="CDD" id="cd16936">
    <property type="entry name" value="HATPase_RsbW-like"/>
    <property type="match status" value="1"/>
</dbReference>
<evidence type="ECO:0000259" key="1">
    <source>
        <dbReference type="Pfam" id="PF13581"/>
    </source>
</evidence>
<dbReference type="InterPro" id="IPR036890">
    <property type="entry name" value="HATPase_C_sf"/>
</dbReference>
<sequence length="144" mass="15142">MGADRRTAHVAGLAGPAFVEHVLDALDALWQSAPHVTPEDRTLFALAVSEVSTNIAAHGEAQAEPDAGITVEVDIEVGTDELVATFVDTADPARIDWDAVAMPGVDSESGRGLALTTAVLDDFEHSVDATGNTWVLRRRLTPSA</sequence>
<protein>
    <submittedName>
        <fullName evidence="2">ATP-binding protein</fullName>
    </submittedName>
</protein>
<gene>
    <name evidence="2" type="ORF">FIV50_16350</name>
</gene>
<feature type="domain" description="Histidine kinase/HSP90-like ATPase" evidence="1">
    <location>
        <begin position="17"/>
        <end position="135"/>
    </location>
</feature>
<dbReference type="Gene3D" id="3.30.565.10">
    <property type="entry name" value="Histidine kinase-like ATPase, C-terminal domain"/>
    <property type="match status" value="1"/>
</dbReference>
<dbReference type="OrthoDB" id="3785402at2"/>
<accession>A0A4Y5YTV8</accession>
<dbReference type="Pfam" id="PF13581">
    <property type="entry name" value="HATPase_c_2"/>
    <property type="match status" value="1"/>
</dbReference>
<dbReference type="GO" id="GO:0005524">
    <property type="term" value="F:ATP binding"/>
    <property type="evidence" value="ECO:0007669"/>
    <property type="project" value="UniProtKB-KW"/>
</dbReference>
<name>A0A4Y5YTV8_9MICO</name>
<reference evidence="2 3" key="1">
    <citation type="submission" date="2019-06" db="EMBL/GenBank/DDBJ databases">
        <title>Complete genome of Microbacterium foliorum M2.</title>
        <authorList>
            <person name="Cao G."/>
        </authorList>
    </citation>
    <scope>NUCLEOTIDE SEQUENCE [LARGE SCALE GENOMIC DNA]</scope>
    <source>
        <strain evidence="2 3">M2</strain>
    </source>
</reference>
<dbReference type="InterPro" id="IPR003594">
    <property type="entry name" value="HATPase_dom"/>
</dbReference>
<dbReference type="AlphaFoldDB" id="A0A4Y5YTV8"/>
<keyword evidence="2" id="KW-0547">Nucleotide-binding</keyword>